<feature type="transmembrane region" description="Helical" evidence="15">
    <location>
        <begin position="7"/>
        <end position="24"/>
    </location>
</feature>
<feature type="transmembrane region" description="Helical" evidence="15">
    <location>
        <begin position="848"/>
        <end position="870"/>
    </location>
</feature>
<keyword evidence="6" id="KW-0677">Repeat</keyword>
<dbReference type="SMART" id="SM00409">
    <property type="entry name" value="IG"/>
    <property type="match status" value="1"/>
</dbReference>
<dbReference type="InterPro" id="IPR058808">
    <property type="entry name" value="GAIN_ADGRA2/3"/>
</dbReference>
<dbReference type="InterPro" id="IPR007110">
    <property type="entry name" value="Ig-like_dom"/>
</dbReference>
<proteinExistence type="inferred from homology"/>
<evidence type="ECO:0000256" key="5">
    <source>
        <dbReference type="ARBA" id="ARBA00022729"/>
    </source>
</evidence>
<dbReference type="GO" id="GO:0007166">
    <property type="term" value="P:cell surface receptor signaling pathway"/>
    <property type="evidence" value="ECO:0007669"/>
    <property type="project" value="InterPro"/>
</dbReference>
<keyword evidence="4 15" id="KW-0812">Transmembrane</keyword>
<evidence type="ECO:0000256" key="1">
    <source>
        <dbReference type="ARBA" id="ARBA00004141"/>
    </source>
</evidence>
<gene>
    <name evidence="20" type="ORF">PYX00_007178</name>
</gene>
<comment type="caution">
    <text evidence="20">The sequence shown here is derived from an EMBL/GenBank/DDBJ whole genome shotgun (WGS) entry which is preliminary data.</text>
</comment>
<dbReference type="PROSITE" id="PS50227">
    <property type="entry name" value="G_PROTEIN_RECEP_F2_3"/>
    <property type="match status" value="1"/>
</dbReference>
<comment type="similarity">
    <text evidence="2">Belongs to the G-protein coupled receptor 2 family. Adhesion G-protein coupled receptor (ADGR) subfamily.</text>
</comment>
<dbReference type="PROSITE" id="PS51450">
    <property type="entry name" value="LRR"/>
    <property type="match status" value="2"/>
</dbReference>
<keyword evidence="12" id="KW-0807">Transducer</keyword>
<evidence type="ECO:0000256" key="10">
    <source>
        <dbReference type="ARBA" id="ARBA00023157"/>
    </source>
</evidence>
<dbReference type="InterPro" id="IPR001879">
    <property type="entry name" value="GPCR_2_extracellular_dom"/>
</dbReference>
<evidence type="ECO:0000256" key="11">
    <source>
        <dbReference type="ARBA" id="ARBA00023170"/>
    </source>
</evidence>
<feature type="region of interest" description="Disordered" evidence="14">
    <location>
        <begin position="1252"/>
        <end position="1280"/>
    </location>
</feature>
<evidence type="ECO:0000256" key="4">
    <source>
        <dbReference type="ARBA" id="ARBA00022692"/>
    </source>
</evidence>
<dbReference type="EMBL" id="JARGDH010000004">
    <property type="protein sequence ID" value="KAL0269451.1"/>
    <property type="molecule type" value="Genomic_DNA"/>
</dbReference>
<dbReference type="Gene3D" id="3.80.10.10">
    <property type="entry name" value="Ribonuclease Inhibitor"/>
    <property type="match status" value="2"/>
</dbReference>
<dbReference type="Pfam" id="PF26588">
    <property type="entry name" value="GAIN_ADGRA3"/>
    <property type="match status" value="1"/>
</dbReference>
<dbReference type="PANTHER" id="PTHR45930:SF4">
    <property type="entry name" value="ADHESION G PROTEIN-COUPLED RECEPTOR A3"/>
    <property type="match status" value="1"/>
</dbReference>
<keyword evidence="5" id="KW-0732">Signal</keyword>
<keyword evidence="9 15" id="KW-0472">Membrane</keyword>
<feature type="domain" description="Ig-like" evidence="19">
    <location>
        <begin position="230"/>
        <end position="336"/>
    </location>
</feature>
<name>A0AAW2HII6_9NEOP</name>
<feature type="domain" description="GAIN-B" evidence="16">
    <location>
        <begin position="559"/>
        <end position="714"/>
    </location>
</feature>
<dbReference type="GO" id="GO:0004930">
    <property type="term" value="F:G protein-coupled receptor activity"/>
    <property type="evidence" value="ECO:0007669"/>
    <property type="project" value="UniProtKB-KW"/>
</dbReference>
<evidence type="ECO:0000313" key="20">
    <source>
        <dbReference type="EMBL" id="KAL0269451.1"/>
    </source>
</evidence>
<evidence type="ECO:0000256" key="15">
    <source>
        <dbReference type="SAM" id="Phobius"/>
    </source>
</evidence>
<feature type="transmembrane region" description="Helical" evidence="15">
    <location>
        <begin position="890"/>
        <end position="912"/>
    </location>
</feature>
<dbReference type="PANTHER" id="PTHR45930">
    <property type="entry name" value="G-PROTEIN COUPLED RECEPTOR 124-LIKE PROTEIN"/>
    <property type="match status" value="1"/>
</dbReference>
<feature type="transmembrane region" description="Helical" evidence="15">
    <location>
        <begin position="1009"/>
        <end position="1030"/>
    </location>
</feature>
<evidence type="ECO:0000256" key="9">
    <source>
        <dbReference type="ARBA" id="ARBA00023136"/>
    </source>
</evidence>
<accession>A0AAW2HII6</accession>
<dbReference type="InterPro" id="IPR001611">
    <property type="entry name" value="Leu-rich_rpt"/>
</dbReference>
<evidence type="ECO:0000259" key="17">
    <source>
        <dbReference type="PROSITE" id="PS50227"/>
    </source>
</evidence>
<feature type="transmembrane region" description="Helical" evidence="15">
    <location>
        <begin position="799"/>
        <end position="820"/>
    </location>
</feature>
<feature type="region of interest" description="Disordered" evidence="14">
    <location>
        <begin position="1185"/>
        <end position="1215"/>
    </location>
</feature>
<feature type="domain" description="G-protein coupled receptors family 2 profile 2" evidence="18">
    <location>
        <begin position="728"/>
        <end position="1031"/>
    </location>
</feature>
<evidence type="ECO:0000256" key="8">
    <source>
        <dbReference type="ARBA" id="ARBA00023040"/>
    </source>
</evidence>
<feature type="transmembrane region" description="Helical" evidence="15">
    <location>
        <begin position="976"/>
        <end position="997"/>
    </location>
</feature>
<dbReference type="InterPro" id="IPR000832">
    <property type="entry name" value="GPCR_2_secretin-like"/>
</dbReference>
<feature type="compositionally biased region" description="Basic and acidic residues" evidence="14">
    <location>
        <begin position="1187"/>
        <end position="1197"/>
    </location>
</feature>
<dbReference type="InterPro" id="IPR046338">
    <property type="entry name" value="GAIN_dom_sf"/>
</dbReference>
<dbReference type="Gene3D" id="2.60.220.50">
    <property type="match status" value="1"/>
</dbReference>
<dbReference type="FunFam" id="3.80.10.10:FF:000732">
    <property type="entry name" value="GD11101"/>
    <property type="match status" value="1"/>
</dbReference>
<dbReference type="Gene3D" id="1.20.1070.10">
    <property type="entry name" value="Rhodopsin 7-helix transmembrane proteins"/>
    <property type="match status" value="1"/>
</dbReference>
<keyword evidence="13" id="KW-0393">Immunoglobulin domain</keyword>
<evidence type="ECO:0000256" key="12">
    <source>
        <dbReference type="ARBA" id="ARBA00023224"/>
    </source>
</evidence>
<dbReference type="Pfam" id="PF00002">
    <property type="entry name" value="7tm_2"/>
    <property type="match status" value="1"/>
</dbReference>
<dbReference type="SUPFAM" id="SSF111418">
    <property type="entry name" value="Hormone receptor domain"/>
    <property type="match status" value="1"/>
</dbReference>
<evidence type="ECO:0000259" key="16">
    <source>
        <dbReference type="PROSITE" id="PS50221"/>
    </source>
</evidence>
<feature type="region of interest" description="Disordered" evidence="14">
    <location>
        <begin position="1331"/>
        <end position="1352"/>
    </location>
</feature>
<evidence type="ECO:0000256" key="6">
    <source>
        <dbReference type="ARBA" id="ARBA00022737"/>
    </source>
</evidence>
<dbReference type="PROSITE" id="PS50261">
    <property type="entry name" value="G_PROTEIN_RECEP_F2_4"/>
    <property type="match status" value="1"/>
</dbReference>
<keyword evidence="8" id="KW-0297">G-protein coupled receptor</keyword>
<keyword evidence="7 15" id="KW-1133">Transmembrane helix</keyword>
<dbReference type="Pfam" id="PF01825">
    <property type="entry name" value="GPS"/>
    <property type="match status" value="1"/>
</dbReference>
<reference evidence="20" key="1">
    <citation type="journal article" date="2024" name="Gigascience">
        <title>Chromosome-level genome of the poultry shaft louse Menopon gallinae provides insight into the host-switching and adaptive evolution of parasitic lice.</title>
        <authorList>
            <person name="Xu Y."/>
            <person name="Ma L."/>
            <person name="Liu S."/>
            <person name="Liang Y."/>
            <person name="Liu Q."/>
            <person name="He Z."/>
            <person name="Tian L."/>
            <person name="Duan Y."/>
            <person name="Cai W."/>
            <person name="Li H."/>
            <person name="Song F."/>
        </authorList>
    </citation>
    <scope>NUCLEOTIDE SEQUENCE</scope>
    <source>
        <strain evidence="20">Cailab_2023a</strain>
    </source>
</reference>
<dbReference type="PROSITE" id="PS50221">
    <property type="entry name" value="GAIN_B"/>
    <property type="match status" value="1"/>
</dbReference>
<dbReference type="GO" id="GO:0005886">
    <property type="term" value="C:plasma membrane"/>
    <property type="evidence" value="ECO:0007669"/>
    <property type="project" value="TreeGrafter"/>
</dbReference>
<dbReference type="SUPFAM" id="SSF52058">
    <property type="entry name" value="L domain-like"/>
    <property type="match status" value="1"/>
</dbReference>
<evidence type="ECO:0000259" key="18">
    <source>
        <dbReference type="PROSITE" id="PS50261"/>
    </source>
</evidence>
<comment type="subcellular location">
    <subcellularLocation>
        <location evidence="1">Membrane</location>
        <topology evidence="1">Multi-pass membrane protein</topology>
    </subcellularLocation>
</comment>
<dbReference type="SMART" id="SM00082">
    <property type="entry name" value="LRRCT"/>
    <property type="match status" value="1"/>
</dbReference>
<feature type="region of interest" description="Disordered" evidence="14">
    <location>
        <begin position="1485"/>
        <end position="1523"/>
    </location>
</feature>
<protein>
    <recommendedName>
        <fullName evidence="21">G-protein coupled receptor 125</fullName>
    </recommendedName>
</protein>
<sequence length="1523" mass="171131">MLPEEKYCLYLFILCFKIVFTLSTDRRVSCPDMCTCDIRPRTGKTSNAEWSKLKCGGDNLTLIDQLHLNEIEPHLTQLEISSSRITYLGNSFLKLPLLQKLYLNKNEIQKIEVGAFDELRNLKRLDLSYNNINELPKDVFEPLQSLERLKLSHNSITRIHEGVFNGLLSLKQLDISDNPLHCDCKLVWLIEWSKNSSVKLTQPPECKSPPQLNGQPLKKLRLNCNEDENPYSSSVGLELKPMHNQVVFEGDSLNLRCRSVPAGSLGGESRDARVTWSWENKDPTYYFNKIKIENRSFIEHGSVESQLKIDRIERGHSGDWYCHLLSEQGNHSTAISIIVLSDDSKYCSQIETKNNKGIYYWPKTIVGFTVDLPCQGEQTNALVNRVEPRAMYYCNESGYWENLNTSQCPYINENTKILEQFSRVNLSIAKGDVLDSAKKLRNFTGNGKKFTDTMDVVFISRTIENYLKFVEGEKELGFVLVDIIASVMQLPKVLLTEAQKESIACSSLVKSVEVICRDIPAFQSHKTNLAVDEFDVTGMFSGIRCIWYSYTNLEKNPGKFFHCSTNNKTVLLGSSDRIIEASIQIPTTLFYQLERQGKSTRDFRQLIVTMYENNKFFPTIEDSVEDVTSCVIGSKLVGVEVTNLTDPIYIMLRPAAISYTTLPTPVWWDQSLNNGSGKWSQEGCHPSHFTQGLLAFYCDRLGYFGLLQDTRFVNEYSGRYIGAKSRLCHPAIYTGSFILIVCLIVSVVTYLISHNFIQMSRRAKHSIVNTWISISILCFLFSCGIYQTEDRKICQGVGLVLHYLSLSTLLWMSVTASNMYKRLSKSDHLDNPAEDDLPPGVPIQKPILGLYLVGWGIGLIVCGISGAVNLREYASRNFCFLGSGPALSAVFVPAGMLLAFLFLFYFLTFCAIRNNDMNGQLSEGTQGTENVDLELLEVPVANGCVDRRSLQSMVTTDSDDVEDPEHSPIIQLKAHIIVLVMYCMLWAIAALTLTDTFRNYFSYQEDVCSILYCVLAFCLGTFILYFYCVARSDVRSQWTMMRKVLRGKQVRCCRSRTISDSHGNVQMASSAVVITNGNNTRHTVSALSSSSINSSGLTTKSNSHNSNRVKAVKKLNNCDPREDPVVIHNKTSNNVNLVAMHRQMYRSNNSMPTYHEITGPDCIEAFYNPRQSIVARKFFKKQRRNKRNDLGLRRRGDGGGTSDGEVPQARRTWRPSAESAVFLSSDMENASEKIGPTFFGYGSKVNNTNIHVGQSSRHKKSQSPKDPNILTDSDEESRNKLPLDRLVIGAEGEAGTSASAGNDRTKNYDSGLSRVDEISVSEEVNSIAVNASESSEYQGRPKKASRAKECDTDDDYSNDICNDGVNPTPDYRTVELQCSLGENSCSDLNSEINFCDSTNNDDSSCHTNGEACKCHPEYRPSHKRSRESEPECDSFHRKIDNMRLRSDKSFSESNDGGSDDGTLPHTPTRYITVVDPQFGLVKVSLTDAKESPGKRSASYDDDNDDTLVEDTIPPGKIKEETTV</sequence>
<feature type="transmembrane region" description="Helical" evidence="15">
    <location>
        <begin position="731"/>
        <end position="753"/>
    </location>
</feature>
<feature type="transmembrane region" description="Helical" evidence="15">
    <location>
        <begin position="765"/>
        <end position="787"/>
    </location>
</feature>
<feature type="domain" description="G-protein coupled receptors family 2 profile 1" evidence="17">
    <location>
        <begin position="321"/>
        <end position="412"/>
    </location>
</feature>
<evidence type="ECO:0000256" key="2">
    <source>
        <dbReference type="ARBA" id="ARBA00007343"/>
    </source>
</evidence>
<evidence type="ECO:0008006" key="21">
    <source>
        <dbReference type="Google" id="ProtNLM"/>
    </source>
</evidence>
<dbReference type="SMART" id="SM00369">
    <property type="entry name" value="LRR_TYP"/>
    <property type="match status" value="3"/>
</dbReference>
<dbReference type="InterPro" id="IPR036179">
    <property type="entry name" value="Ig-like_dom_sf"/>
</dbReference>
<feature type="compositionally biased region" description="Acidic residues" evidence="14">
    <location>
        <begin position="1499"/>
        <end position="1508"/>
    </location>
</feature>
<dbReference type="Gene3D" id="2.60.40.10">
    <property type="entry name" value="Immunoglobulins"/>
    <property type="match status" value="1"/>
</dbReference>
<keyword evidence="10" id="KW-1015">Disulfide bond</keyword>
<keyword evidence="11" id="KW-0675">Receptor</keyword>
<dbReference type="InterPro" id="IPR032675">
    <property type="entry name" value="LRR_dom_sf"/>
</dbReference>
<dbReference type="InterPro" id="IPR000483">
    <property type="entry name" value="Cys-rich_flank_reg_C"/>
</dbReference>
<dbReference type="InterPro" id="IPR013783">
    <property type="entry name" value="Ig-like_fold"/>
</dbReference>
<evidence type="ECO:0000256" key="14">
    <source>
        <dbReference type="SAM" id="MobiDB-lite"/>
    </source>
</evidence>
<dbReference type="InterPro" id="IPR003599">
    <property type="entry name" value="Ig_sub"/>
</dbReference>
<organism evidence="20">
    <name type="scientific">Menopon gallinae</name>
    <name type="common">poultry shaft louse</name>
    <dbReference type="NCBI Taxonomy" id="328185"/>
    <lineage>
        <taxon>Eukaryota</taxon>
        <taxon>Metazoa</taxon>
        <taxon>Ecdysozoa</taxon>
        <taxon>Arthropoda</taxon>
        <taxon>Hexapoda</taxon>
        <taxon>Insecta</taxon>
        <taxon>Pterygota</taxon>
        <taxon>Neoptera</taxon>
        <taxon>Paraneoptera</taxon>
        <taxon>Psocodea</taxon>
        <taxon>Troctomorpha</taxon>
        <taxon>Phthiraptera</taxon>
        <taxon>Amblycera</taxon>
        <taxon>Menoponidae</taxon>
        <taxon>Menopon</taxon>
    </lineage>
</organism>
<dbReference type="InterPro" id="IPR051963">
    <property type="entry name" value="Adhesion_GPCR_A"/>
</dbReference>
<dbReference type="InterPro" id="IPR036445">
    <property type="entry name" value="GPCR_2_extracell_dom_sf"/>
</dbReference>
<dbReference type="Pfam" id="PF13855">
    <property type="entry name" value="LRR_8"/>
    <property type="match status" value="1"/>
</dbReference>
<evidence type="ECO:0000256" key="7">
    <source>
        <dbReference type="ARBA" id="ARBA00022989"/>
    </source>
</evidence>
<feature type="region of interest" description="Disordered" evidence="14">
    <location>
        <begin position="1443"/>
        <end position="1468"/>
    </location>
</feature>
<dbReference type="InterPro" id="IPR003591">
    <property type="entry name" value="Leu-rich_rpt_typical-subtyp"/>
</dbReference>
<dbReference type="SUPFAM" id="SSF48726">
    <property type="entry name" value="Immunoglobulin"/>
    <property type="match status" value="1"/>
</dbReference>
<dbReference type="InterPro" id="IPR000203">
    <property type="entry name" value="GPS"/>
</dbReference>
<evidence type="ECO:0000259" key="19">
    <source>
        <dbReference type="PROSITE" id="PS50835"/>
    </source>
</evidence>
<dbReference type="InterPro" id="IPR057244">
    <property type="entry name" value="GAIN_B"/>
</dbReference>
<dbReference type="EMBL" id="JARGDH010000004">
    <property type="protein sequence ID" value="KAL0269450.1"/>
    <property type="molecule type" value="Genomic_DNA"/>
</dbReference>
<keyword evidence="3" id="KW-0433">Leucine-rich repeat</keyword>
<evidence type="ECO:0000256" key="3">
    <source>
        <dbReference type="ARBA" id="ARBA00022614"/>
    </source>
</evidence>
<evidence type="ECO:0000256" key="13">
    <source>
        <dbReference type="ARBA" id="ARBA00023319"/>
    </source>
</evidence>
<dbReference type="InterPro" id="IPR017981">
    <property type="entry name" value="GPCR_2-like_7TM"/>
</dbReference>
<dbReference type="PROSITE" id="PS50835">
    <property type="entry name" value="IG_LIKE"/>
    <property type="match status" value="1"/>
</dbReference>